<name>A0ABT0YUN1_9BURK</name>
<evidence type="ECO:0000313" key="2">
    <source>
        <dbReference type="Proteomes" id="UP001165541"/>
    </source>
</evidence>
<organism evidence="1 2">
    <name type="scientific">Caldimonas mangrovi</name>
    <dbReference type="NCBI Taxonomy" id="2944811"/>
    <lineage>
        <taxon>Bacteria</taxon>
        <taxon>Pseudomonadati</taxon>
        <taxon>Pseudomonadota</taxon>
        <taxon>Betaproteobacteria</taxon>
        <taxon>Burkholderiales</taxon>
        <taxon>Sphaerotilaceae</taxon>
        <taxon>Caldimonas</taxon>
    </lineage>
</organism>
<accession>A0ABT0YUN1</accession>
<reference evidence="1" key="1">
    <citation type="submission" date="2022-05" db="EMBL/GenBank/DDBJ databases">
        <title>Schlegelella sp. nov., isolated from mangrove soil.</title>
        <authorList>
            <person name="Liu Y."/>
            <person name="Ge X."/>
            <person name="Liu W."/>
        </authorList>
    </citation>
    <scope>NUCLEOTIDE SEQUENCE</scope>
    <source>
        <strain evidence="1">S2-27</strain>
    </source>
</reference>
<dbReference type="Pfam" id="PF11142">
    <property type="entry name" value="DUF2917"/>
    <property type="match status" value="1"/>
</dbReference>
<dbReference type="InterPro" id="IPR021317">
    <property type="entry name" value="DUF2917"/>
</dbReference>
<dbReference type="Proteomes" id="UP001165541">
    <property type="component" value="Unassembled WGS sequence"/>
</dbReference>
<sequence length="116" mass="12402">MLKFKPPVVLQLQKGQLIRCDQAARATLIRVVCGRVWVTQAGDRQDHFLSPGASLRVPARTLALLGAETDAQVAFSAPASRVAALLGRLTTPMTRLWHRVGRRPATAGGATHPATG</sequence>
<dbReference type="RefSeq" id="WP_251780795.1">
    <property type="nucleotide sequence ID" value="NZ_JAMKFE010000018.1"/>
</dbReference>
<keyword evidence="2" id="KW-1185">Reference proteome</keyword>
<evidence type="ECO:0000313" key="1">
    <source>
        <dbReference type="EMBL" id="MCM5682318.1"/>
    </source>
</evidence>
<gene>
    <name evidence="1" type="ORF">M8A51_22550</name>
</gene>
<dbReference type="EMBL" id="JAMKFE010000018">
    <property type="protein sequence ID" value="MCM5682318.1"/>
    <property type="molecule type" value="Genomic_DNA"/>
</dbReference>
<protein>
    <submittedName>
        <fullName evidence="1">DUF2917 domain-containing protein</fullName>
    </submittedName>
</protein>
<proteinExistence type="predicted"/>
<comment type="caution">
    <text evidence="1">The sequence shown here is derived from an EMBL/GenBank/DDBJ whole genome shotgun (WGS) entry which is preliminary data.</text>
</comment>